<evidence type="ECO:0000313" key="4">
    <source>
        <dbReference type="Proteomes" id="UP000270924"/>
    </source>
</evidence>
<dbReference type="EMBL" id="UYWW01000988">
    <property type="protein sequence ID" value="VDM09726.1"/>
    <property type="molecule type" value="Genomic_DNA"/>
</dbReference>
<name>J9EY38_WUCBA</name>
<dbReference type="Proteomes" id="UP000004810">
    <property type="component" value="Unassembled WGS sequence"/>
</dbReference>
<reference evidence="1" key="2">
    <citation type="submission" date="2012-08" db="EMBL/GenBank/DDBJ databases">
        <title>The Genome Sequence of Wuchereria bancrofti.</title>
        <authorList>
            <consortium name="The Broad Institute Genome Sequencing Platform"/>
            <consortium name="Broad Institute Genome Sequencing Center for Infectious Disease"/>
            <person name="Nutman T.B."/>
            <person name="Fink D.L."/>
            <person name="Russ C."/>
            <person name="Young S."/>
            <person name="Zeng Q."/>
            <person name="Koehrsen M."/>
            <person name="Alvarado L."/>
            <person name="Berlin A."/>
            <person name="Borenstein D."/>
            <person name="Chapman S.B."/>
            <person name="Chen Z."/>
            <person name="Engels R."/>
            <person name="Freedman E."/>
            <person name="Gellesch M."/>
            <person name="Goldberg J."/>
            <person name="Griggs A."/>
            <person name="Gujja S."/>
            <person name="Heilman E.R."/>
            <person name="Heiman D."/>
            <person name="Hepburn T."/>
            <person name="Howarth C."/>
            <person name="Jen D."/>
            <person name="Larson L."/>
            <person name="Lewis B."/>
            <person name="Mehta T."/>
            <person name="Park D."/>
            <person name="Pearson M."/>
            <person name="Richards J."/>
            <person name="Roberts A."/>
            <person name="Saif S."/>
            <person name="Shea T."/>
            <person name="Shenoy N."/>
            <person name="Sisk P."/>
            <person name="Stolte C."/>
            <person name="Sykes S."/>
            <person name="Walk T."/>
            <person name="White J."/>
            <person name="Yandava C."/>
            <person name="Haas B."/>
            <person name="Henn M.R."/>
            <person name="Nusbaum C."/>
            <person name="Birren B."/>
        </authorList>
    </citation>
    <scope>NUCLEOTIDE SEQUENCE</scope>
</reference>
<protein>
    <submittedName>
        <fullName evidence="1">Uncharacterized protein</fullName>
    </submittedName>
</protein>
<accession>J9EY38</accession>
<dbReference type="Proteomes" id="UP000270924">
    <property type="component" value="Unassembled WGS sequence"/>
</dbReference>
<sequence>MDNYPGSKGVCDIQGCNLFRLIHRNFGKKSLHSRSYTSSDVLSDPFQNHQDYYFEQVCEDSLKDRKEVLNNATGWYYCELSVSPARNTPISYYTTLEISDWRKLCRSYR</sequence>
<gene>
    <name evidence="2" type="ORF">WBA_LOCUS3112</name>
    <name evidence="1" type="ORF">WUBG_01949</name>
</gene>
<evidence type="ECO:0000313" key="2">
    <source>
        <dbReference type="EMBL" id="VDM09726.1"/>
    </source>
</evidence>
<evidence type="ECO:0000313" key="1">
    <source>
        <dbReference type="EMBL" id="EJW87143.1"/>
    </source>
</evidence>
<proteinExistence type="predicted"/>
<reference evidence="2 4" key="3">
    <citation type="submission" date="2018-11" db="EMBL/GenBank/DDBJ databases">
        <authorList>
            <consortium name="Pathogen Informatics"/>
        </authorList>
    </citation>
    <scope>NUCLEOTIDE SEQUENCE [LARGE SCALE GENOMIC DNA]</scope>
</reference>
<reference evidence="3" key="1">
    <citation type="submission" date="2012-08" db="EMBL/GenBank/DDBJ databases">
        <title>The Genome Sequence of Wuchereria bancrofti.</title>
        <authorList>
            <person name="Nutman T.B."/>
            <person name="Fink D.L."/>
            <person name="Russ C."/>
            <person name="Young S."/>
            <person name="Zeng Q."/>
            <person name="Koehrsen M."/>
            <person name="Alvarado L."/>
            <person name="Berlin A."/>
            <person name="Chapman S.B."/>
            <person name="Chen Z."/>
            <person name="Freedman E."/>
            <person name="Gellesch M."/>
            <person name="Goldberg J."/>
            <person name="Griggs A."/>
            <person name="Gujja S."/>
            <person name="Heilman E.R."/>
            <person name="Heiman D."/>
            <person name="Hepburn T."/>
            <person name="Howarth C."/>
            <person name="Jen D."/>
            <person name="Larson L."/>
            <person name="Lewis B."/>
            <person name="Mehta T."/>
            <person name="Park D."/>
            <person name="Pearson M."/>
            <person name="Roberts A."/>
            <person name="Saif S."/>
            <person name="Shea T."/>
            <person name="Shenoy N."/>
            <person name="Sisk P."/>
            <person name="Stolte C."/>
            <person name="Sykes S."/>
            <person name="Walk T."/>
            <person name="White J."/>
            <person name="Yandava C."/>
            <person name="Haas B."/>
            <person name="Henn M.R."/>
            <person name="Nusbaum C."/>
            <person name="Birren B."/>
        </authorList>
    </citation>
    <scope>NUCLEOTIDE SEQUENCE [LARGE SCALE GENOMIC DNA]</scope>
    <source>
        <strain evidence="3">NA</strain>
    </source>
</reference>
<dbReference type="InParanoid" id="J9EY38"/>
<keyword evidence="4" id="KW-1185">Reference proteome</keyword>
<dbReference type="AlphaFoldDB" id="J9EY38"/>
<dbReference type="EMBL" id="ADBV01000482">
    <property type="protein sequence ID" value="EJW87143.1"/>
    <property type="molecule type" value="Genomic_DNA"/>
</dbReference>
<organism evidence="1 3">
    <name type="scientific">Wuchereria bancrofti</name>
    <dbReference type="NCBI Taxonomy" id="6293"/>
    <lineage>
        <taxon>Eukaryota</taxon>
        <taxon>Metazoa</taxon>
        <taxon>Ecdysozoa</taxon>
        <taxon>Nematoda</taxon>
        <taxon>Chromadorea</taxon>
        <taxon>Rhabditida</taxon>
        <taxon>Spirurina</taxon>
        <taxon>Spiruromorpha</taxon>
        <taxon>Filarioidea</taxon>
        <taxon>Onchocercidae</taxon>
        <taxon>Wuchereria</taxon>
    </lineage>
</organism>
<evidence type="ECO:0000313" key="3">
    <source>
        <dbReference type="Proteomes" id="UP000004810"/>
    </source>
</evidence>